<dbReference type="OrthoDB" id="2094832at2759"/>
<organism evidence="7 8">
    <name type="scientific">Basidiobolus meristosporus CBS 931.73</name>
    <dbReference type="NCBI Taxonomy" id="1314790"/>
    <lineage>
        <taxon>Eukaryota</taxon>
        <taxon>Fungi</taxon>
        <taxon>Fungi incertae sedis</taxon>
        <taxon>Zoopagomycota</taxon>
        <taxon>Entomophthoromycotina</taxon>
        <taxon>Basidiobolomycetes</taxon>
        <taxon>Basidiobolales</taxon>
        <taxon>Basidiobolaceae</taxon>
        <taxon>Basidiobolus</taxon>
    </lineage>
</organism>
<gene>
    <name evidence="7" type="ORF">K493DRAFT_258347</name>
</gene>
<dbReference type="InterPro" id="IPR051654">
    <property type="entry name" value="Meroterpenoid_MTases"/>
</dbReference>
<reference evidence="7 8" key="1">
    <citation type="submission" date="2016-07" db="EMBL/GenBank/DDBJ databases">
        <title>Pervasive Adenine N6-methylation of Active Genes in Fungi.</title>
        <authorList>
            <consortium name="DOE Joint Genome Institute"/>
            <person name="Mondo S.J."/>
            <person name="Dannebaum R.O."/>
            <person name="Kuo R.C."/>
            <person name="Labutti K."/>
            <person name="Haridas S."/>
            <person name="Kuo A."/>
            <person name="Salamov A."/>
            <person name="Ahrendt S.R."/>
            <person name="Lipzen A."/>
            <person name="Sullivan W."/>
            <person name="Andreopoulos W.B."/>
            <person name="Clum A."/>
            <person name="Lindquist E."/>
            <person name="Daum C."/>
            <person name="Ramamoorthy G.K."/>
            <person name="Gryganskyi A."/>
            <person name="Culley D."/>
            <person name="Magnuson J.K."/>
            <person name="James T.Y."/>
            <person name="O'Malley M.A."/>
            <person name="Stajich J.E."/>
            <person name="Spatafora J.W."/>
            <person name="Visel A."/>
            <person name="Grigoriev I.V."/>
        </authorList>
    </citation>
    <scope>NUCLEOTIDE SEQUENCE [LARGE SCALE GENOMIC DNA]</scope>
    <source>
        <strain evidence="7 8">CBS 931.73</strain>
    </source>
</reference>
<dbReference type="Proteomes" id="UP000193498">
    <property type="component" value="Unassembled WGS sequence"/>
</dbReference>
<dbReference type="InterPro" id="IPR029063">
    <property type="entry name" value="SAM-dependent_MTases_sf"/>
</dbReference>
<dbReference type="GO" id="GO:0008168">
    <property type="term" value="F:methyltransferase activity"/>
    <property type="evidence" value="ECO:0007669"/>
    <property type="project" value="UniProtKB-KW"/>
</dbReference>
<evidence type="ECO:0000313" key="8">
    <source>
        <dbReference type="Proteomes" id="UP000193498"/>
    </source>
</evidence>
<name>A0A1Y1YJE2_9FUNG</name>
<dbReference type="GO" id="GO:0032259">
    <property type="term" value="P:methylation"/>
    <property type="evidence" value="ECO:0007669"/>
    <property type="project" value="UniProtKB-KW"/>
</dbReference>
<evidence type="ECO:0000256" key="3">
    <source>
        <dbReference type="ARBA" id="ARBA00022691"/>
    </source>
</evidence>
<keyword evidence="2 7" id="KW-0808">Transferase</keyword>
<comment type="caution">
    <text evidence="7">The sequence shown here is derived from an EMBL/GenBank/DDBJ whole genome shotgun (WGS) entry which is preliminary data.</text>
</comment>
<accession>A0A1Y1YJE2</accession>
<feature type="domain" description="Methyltransferase" evidence="6">
    <location>
        <begin position="22"/>
        <end position="124"/>
    </location>
</feature>
<evidence type="ECO:0000256" key="4">
    <source>
        <dbReference type="ARBA" id="ARBA00038314"/>
    </source>
</evidence>
<proteinExistence type="inferred from homology"/>
<keyword evidence="3" id="KW-0949">S-adenosyl-L-methionine</keyword>
<feature type="compositionally biased region" description="Basic and acidic residues" evidence="5">
    <location>
        <begin position="206"/>
        <end position="216"/>
    </location>
</feature>
<evidence type="ECO:0000256" key="5">
    <source>
        <dbReference type="SAM" id="MobiDB-lite"/>
    </source>
</evidence>
<dbReference type="PANTHER" id="PTHR35897">
    <property type="entry name" value="METHYLTRANSFERASE AUSD"/>
    <property type="match status" value="1"/>
</dbReference>
<feature type="region of interest" description="Disordered" evidence="5">
    <location>
        <begin position="202"/>
        <end position="231"/>
    </location>
</feature>
<feature type="compositionally biased region" description="Low complexity" evidence="5">
    <location>
        <begin position="217"/>
        <end position="231"/>
    </location>
</feature>
<dbReference type="Gene3D" id="3.40.50.150">
    <property type="entry name" value="Vaccinia Virus protein VP39"/>
    <property type="match status" value="1"/>
</dbReference>
<dbReference type="Pfam" id="PF13649">
    <property type="entry name" value="Methyltransf_25"/>
    <property type="match status" value="1"/>
</dbReference>
<evidence type="ECO:0000259" key="6">
    <source>
        <dbReference type="Pfam" id="PF13649"/>
    </source>
</evidence>
<comment type="pathway">
    <text evidence="1">Secondary metabolite biosynthesis.</text>
</comment>
<dbReference type="CDD" id="cd02440">
    <property type="entry name" value="AdoMet_MTases"/>
    <property type="match status" value="1"/>
</dbReference>
<dbReference type="EMBL" id="MCFE01000119">
    <property type="protein sequence ID" value="ORX98147.1"/>
    <property type="molecule type" value="Genomic_DNA"/>
</dbReference>
<dbReference type="STRING" id="1314790.A0A1Y1YJE2"/>
<comment type="similarity">
    <text evidence="4">Belongs to the class I-like SAM-binding methyltransferase superfamily.</text>
</comment>
<protein>
    <submittedName>
        <fullName evidence="7">S-adenosyl-L-methionine-dependent methyltransferase</fullName>
    </submittedName>
</protein>
<keyword evidence="8" id="KW-1185">Reference proteome</keyword>
<evidence type="ECO:0000256" key="2">
    <source>
        <dbReference type="ARBA" id="ARBA00022679"/>
    </source>
</evidence>
<dbReference type="SUPFAM" id="SSF53335">
    <property type="entry name" value="S-adenosyl-L-methionine-dependent methyltransferases"/>
    <property type="match status" value="1"/>
</dbReference>
<keyword evidence="7" id="KW-0489">Methyltransferase</keyword>
<dbReference type="AlphaFoldDB" id="A0A1Y1YJE2"/>
<dbReference type="InterPro" id="IPR041698">
    <property type="entry name" value="Methyltransf_25"/>
</dbReference>
<dbReference type="PANTHER" id="PTHR35897:SF1">
    <property type="entry name" value="METHYLTRANSFERASE AUSD"/>
    <property type="match status" value="1"/>
</dbReference>
<sequence>MKSHPFYPSLLTLNRKNEGLKVLDLGCCFGADLRKLIIDGFSGENLTGLDISADFIQLGQELFKDEETSGLKFVVADILSDEWPEKVAGLQFDVIYLGSFLHLFDRPQQETILRRVSQLLKENGVLFGKNLGSGGVESTVDLKVGQVFLCTPDLFAKNLSSLGFGDIDVVAVPKEQLEDFQGGDPVGLDHPFLIYTAVKNGNPESQRNEPIAKTESSHPWPSPHHASSSIN</sequence>
<dbReference type="InParanoid" id="A0A1Y1YJE2"/>
<evidence type="ECO:0000313" key="7">
    <source>
        <dbReference type="EMBL" id="ORX98147.1"/>
    </source>
</evidence>
<evidence type="ECO:0000256" key="1">
    <source>
        <dbReference type="ARBA" id="ARBA00005179"/>
    </source>
</evidence>